<reference evidence="2 3" key="1">
    <citation type="submission" date="2010-03" db="EMBL/GenBank/DDBJ databases">
        <authorList>
            <consortium name="The Broad Institute Genome Sequencing Platform"/>
            <person name="Ward D."/>
            <person name="Earl A."/>
            <person name="Feldgarden M."/>
            <person name="Gevers D."/>
            <person name="Young S."/>
            <person name="Zeng Q."/>
            <person name="Koehrsen M."/>
            <person name="Alvarado L."/>
            <person name="Berlin A.M."/>
            <person name="Borenstein D."/>
            <person name="Chapman S.B."/>
            <person name="Chen Z."/>
            <person name="Engels R."/>
            <person name="Freedman E."/>
            <person name="Gellesch M."/>
            <person name="Goldberg J."/>
            <person name="Griggs A."/>
            <person name="Gujja S."/>
            <person name="Heilman E.R."/>
            <person name="Heiman D.I."/>
            <person name="Hepburn T.A."/>
            <person name="Howarth C."/>
            <person name="Jen D."/>
            <person name="Larson L."/>
            <person name="Mehta T."/>
            <person name="Park D."/>
            <person name="Pearson M."/>
            <person name="Richards J."/>
            <person name="Roberts A."/>
            <person name="Saif S."/>
            <person name="Shea T.D."/>
            <person name="Shenoy N."/>
            <person name="Sisk P."/>
            <person name="Stolte C."/>
            <person name="Sykes S.N."/>
            <person name="Walk T."/>
            <person name="White J."/>
            <person name="Yandava C."/>
            <person name="Izard J."/>
            <person name="Baranova O.V."/>
            <person name="Blanton J.M."/>
            <person name="Tanner A.C."/>
            <person name="Dewhirst F."/>
            <person name="Haas B."/>
            <person name="Nusbaum C."/>
            <person name="Birren B."/>
        </authorList>
    </citation>
    <scope>NUCLEOTIDE SEQUENCE [LARGE SCALE GENOMIC DNA]</scope>
    <source>
        <strain evidence="2 3">ATCC 29453</strain>
    </source>
</reference>
<dbReference type="Pfam" id="PF08750">
    <property type="entry name" value="CNP1"/>
    <property type="match status" value="1"/>
</dbReference>
<dbReference type="Proteomes" id="UP000017813">
    <property type="component" value="Unassembled WGS sequence"/>
</dbReference>
<dbReference type="KEGG" id="smur:BWP33_08120"/>
<dbReference type="InterPro" id="IPR014861">
    <property type="entry name" value="CNP1-like_dom"/>
</dbReference>
<gene>
    <name evidence="2" type="ORF">HMPREF9021_01729</name>
</gene>
<name>V9H7V9_9NEIS</name>
<dbReference type="OrthoDB" id="8612340at2"/>
<proteinExistence type="predicted"/>
<organism evidence="2 3">
    <name type="scientific">Simonsiella muelleri ATCC 29453</name>
    <dbReference type="NCBI Taxonomy" id="641147"/>
    <lineage>
        <taxon>Bacteria</taxon>
        <taxon>Pseudomonadati</taxon>
        <taxon>Pseudomonadota</taxon>
        <taxon>Betaproteobacteria</taxon>
        <taxon>Neisseriales</taxon>
        <taxon>Neisseriaceae</taxon>
        <taxon>Simonsiella</taxon>
    </lineage>
</organism>
<protein>
    <recommendedName>
        <fullName evidence="1">CNP1-like uncharacterized domain-containing protein</fullName>
    </recommendedName>
</protein>
<reference evidence="2 3" key="2">
    <citation type="submission" date="2011-10" db="EMBL/GenBank/DDBJ databases">
        <title>The Genome Sequence of Simonsiella muelleri ATCC 29453.</title>
        <authorList>
            <consortium name="The Broad Institute Genome Sequencing Platform"/>
            <consortium name="The Broad Institute Genome Sequencing Center for Infectious Disease"/>
            <person name="Earl A."/>
            <person name="Ward D."/>
            <person name="Feldgarden M."/>
            <person name="Gevers D."/>
            <person name="Izard J."/>
            <person name="Baranova O.V."/>
            <person name="Blanton J.M."/>
            <person name="Tanner A.C."/>
            <person name="Dewhirst F."/>
            <person name="Young S.K."/>
            <person name="Zeng Q."/>
            <person name="Gargeya S."/>
            <person name="Fitzgerald M."/>
            <person name="Haas B."/>
            <person name="Abouelleil A."/>
            <person name="Alvarado L."/>
            <person name="Arachchi H.M."/>
            <person name="Berlin A."/>
            <person name="Brown A."/>
            <person name="Chapman S.B."/>
            <person name="Chen Z."/>
            <person name="Dunbar C."/>
            <person name="Freedman E."/>
            <person name="Gearin G."/>
            <person name="Goldberg J."/>
            <person name="Griggs A."/>
            <person name="Gujja S."/>
            <person name="Heiman D."/>
            <person name="Howarth C."/>
            <person name="Larson L."/>
            <person name="Lui A."/>
            <person name="MacDonald P.J.P."/>
            <person name="Montmayeur A."/>
            <person name="Murphy C."/>
            <person name="Neiman D."/>
            <person name="Pearson M."/>
            <person name="Priest M."/>
            <person name="Roberts A."/>
            <person name="Saif S."/>
            <person name="Shea T."/>
            <person name="Shenoy N."/>
            <person name="Sisk P."/>
            <person name="Stolte C."/>
            <person name="Sykes S."/>
            <person name="Wortman J."/>
            <person name="Nusbaum C."/>
            <person name="Birren B."/>
        </authorList>
    </citation>
    <scope>NUCLEOTIDE SEQUENCE [LARGE SCALE GENOMIC DNA]</scope>
    <source>
        <strain evidence="2 3">ATCC 29453</strain>
    </source>
</reference>
<dbReference type="RefSeq" id="WP_002642134.1">
    <property type="nucleotide sequence ID" value="NZ_CP019448.1"/>
</dbReference>
<dbReference type="AlphaFoldDB" id="V9H7V9"/>
<dbReference type="EMBL" id="ADCY02000035">
    <property type="protein sequence ID" value="EFG30442.2"/>
    <property type="molecule type" value="Genomic_DNA"/>
</dbReference>
<evidence type="ECO:0000259" key="1">
    <source>
        <dbReference type="Pfam" id="PF08750"/>
    </source>
</evidence>
<dbReference type="eggNOG" id="ENOG5032R0R">
    <property type="taxonomic scope" value="Bacteria"/>
</dbReference>
<accession>V9H7V9</accession>
<feature type="domain" description="CNP1-like uncharacterised" evidence="1">
    <location>
        <begin position="36"/>
        <end position="167"/>
    </location>
</feature>
<keyword evidence="3" id="KW-1185">Reference proteome</keyword>
<sequence length="185" mass="21010">MFNKLILIVLLSISIAHTQAETREWGLQRLPDAPKDNKFSETEMALPAIPNPDTGEWLDLYINETHTGNPRILLDSLQIAEDNSIRYLFNNRSASGYNNITAEGVVCAEGFFNSDGLLQKTFAYADLSNQRWIIPRRSEWKVLGGKRNAADPVRRVLYEIICVNNKITHVNQLRKALIQEAGSRR</sequence>
<comment type="caution">
    <text evidence="2">The sequence shown here is derived from an EMBL/GenBank/DDBJ whole genome shotgun (WGS) entry which is preliminary data.</text>
</comment>
<evidence type="ECO:0000313" key="3">
    <source>
        <dbReference type="Proteomes" id="UP000017813"/>
    </source>
</evidence>
<evidence type="ECO:0000313" key="2">
    <source>
        <dbReference type="EMBL" id="EFG30442.2"/>
    </source>
</evidence>
<dbReference type="STRING" id="641147.HMPREF9021_01729"/>
<dbReference type="HOGENOM" id="CLU_099352_1_0_4"/>